<evidence type="ECO:0000313" key="2">
    <source>
        <dbReference type="EMBL" id="AKJ08340.1"/>
    </source>
</evidence>
<dbReference type="Proteomes" id="UP000035579">
    <property type="component" value="Chromosome"/>
</dbReference>
<evidence type="ECO:0000256" key="1">
    <source>
        <dbReference type="SAM" id="MobiDB-lite"/>
    </source>
</evidence>
<dbReference type="KEGG" id="age:AA314_09966"/>
<evidence type="ECO:0000313" key="3">
    <source>
        <dbReference type="EMBL" id="REG14260.1"/>
    </source>
</evidence>
<reference evidence="2 4" key="1">
    <citation type="submission" date="2015-05" db="EMBL/GenBank/DDBJ databases">
        <title>Genome assembly of Archangium gephyra DSM 2261.</title>
        <authorList>
            <person name="Sharma G."/>
            <person name="Subramanian S."/>
        </authorList>
    </citation>
    <scope>NUCLEOTIDE SEQUENCE [LARGE SCALE GENOMIC DNA]</scope>
    <source>
        <strain evidence="2 4">DSM 2261</strain>
    </source>
</reference>
<gene>
    <name evidence="2" type="ORF">AA314_09966</name>
    <name evidence="3" type="ORF">ATI61_1291</name>
</gene>
<evidence type="ECO:0000313" key="5">
    <source>
        <dbReference type="Proteomes" id="UP000256345"/>
    </source>
</evidence>
<dbReference type="InterPro" id="IPR029058">
    <property type="entry name" value="AB_hydrolase_fold"/>
</dbReference>
<dbReference type="Proteomes" id="UP000256345">
    <property type="component" value="Unassembled WGS sequence"/>
</dbReference>
<dbReference type="SUPFAM" id="SSF53474">
    <property type="entry name" value="alpha/beta-Hydrolases"/>
    <property type="match status" value="1"/>
</dbReference>
<dbReference type="EMBL" id="QUMU01000029">
    <property type="protein sequence ID" value="REG14260.1"/>
    <property type="molecule type" value="Genomic_DNA"/>
</dbReference>
<protein>
    <recommendedName>
        <fullName evidence="6">DUF676 domain-containing protein</fullName>
    </recommendedName>
</protein>
<sequence>MTSIHRNVSAFNPASTATARTGNERKSLNPLEKVVDLAKSGLADVPRFVKMGLDVFESAHVAELNRLFGGDAKPDRLSDGKFVGTQGQTFPPGTALGQIPGVTPKNNPNPSETILYVNGIMTPLDGQLKEMQSIADTSGAKVVGIHNATQGLVTDLAQCVTDKLDKGSNPAVDTLADTLYSELKAGRDVHLMGYSQGGLITARALFDVEQRLRLEDGLSKAQTEQLMSHLKVETFGAASTKYPDGPQYVHYVNNADPVPTLTGLGGSVDPLDFLKDAGKGAVVHRFTDGNLNPISNHMLDTLYMKHRVSFDEARAGHF</sequence>
<organism evidence="2 4">
    <name type="scientific">Archangium gephyra</name>
    <dbReference type="NCBI Taxonomy" id="48"/>
    <lineage>
        <taxon>Bacteria</taxon>
        <taxon>Pseudomonadati</taxon>
        <taxon>Myxococcota</taxon>
        <taxon>Myxococcia</taxon>
        <taxon>Myxococcales</taxon>
        <taxon>Cystobacterineae</taxon>
        <taxon>Archangiaceae</taxon>
        <taxon>Archangium</taxon>
    </lineage>
</organism>
<keyword evidence="5" id="KW-1185">Reference proteome</keyword>
<dbReference type="RefSeq" id="WP_047861127.1">
    <property type="nucleotide sequence ID" value="NZ_CP011509.1"/>
</dbReference>
<feature type="region of interest" description="Disordered" evidence="1">
    <location>
        <begin position="84"/>
        <end position="107"/>
    </location>
</feature>
<dbReference type="EMBL" id="CP011509">
    <property type="protein sequence ID" value="AKJ08340.1"/>
    <property type="molecule type" value="Genomic_DNA"/>
</dbReference>
<dbReference type="AlphaFoldDB" id="A0AAC8TJU6"/>
<evidence type="ECO:0008006" key="6">
    <source>
        <dbReference type="Google" id="ProtNLM"/>
    </source>
</evidence>
<evidence type="ECO:0000313" key="4">
    <source>
        <dbReference type="Proteomes" id="UP000035579"/>
    </source>
</evidence>
<feature type="compositionally biased region" description="Polar residues" evidence="1">
    <location>
        <begin position="1"/>
        <end position="21"/>
    </location>
</feature>
<accession>A0AAC8TJU6</accession>
<feature type="region of interest" description="Disordered" evidence="1">
    <location>
        <begin position="1"/>
        <end position="25"/>
    </location>
</feature>
<reference evidence="3 5" key="2">
    <citation type="submission" date="2018-08" db="EMBL/GenBank/DDBJ databases">
        <title>Genomic Encyclopedia of Archaeal and Bacterial Type Strains, Phase II (KMG-II): from individual species to whole genera.</title>
        <authorList>
            <person name="Goeker M."/>
        </authorList>
    </citation>
    <scope>NUCLEOTIDE SEQUENCE [LARGE SCALE GENOMIC DNA]</scope>
    <source>
        <strain evidence="3 5">DSM 2261</strain>
    </source>
</reference>
<proteinExistence type="predicted"/>
<name>A0AAC8TJU6_9BACT</name>